<dbReference type="PANTHER" id="PTHR47888:SF1">
    <property type="entry name" value="SERTA DOMAIN-CONTAINING PROTEIN"/>
    <property type="match status" value="1"/>
</dbReference>
<evidence type="ECO:0000313" key="3">
    <source>
        <dbReference type="EMBL" id="TDG99304.1"/>
    </source>
</evidence>
<dbReference type="AlphaFoldDB" id="A0A484CC96"/>
<dbReference type="PROSITE" id="PS51053">
    <property type="entry name" value="SERTA"/>
    <property type="match status" value="1"/>
</dbReference>
<evidence type="ECO:0000259" key="2">
    <source>
        <dbReference type="PROSITE" id="PS51053"/>
    </source>
</evidence>
<organism evidence="3 4">
    <name type="scientific">Perca flavescens</name>
    <name type="common">American yellow perch</name>
    <name type="synonym">Morone flavescens</name>
    <dbReference type="NCBI Taxonomy" id="8167"/>
    <lineage>
        <taxon>Eukaryota</taxon>
        <taxon>Metazoa</taxon>
        <taxon>Chordata</taxon>
        <taxon>Craniata</taxon>
        <taxon>Vertebrata</taxon>
        <taxon>Euteleostomi</taxon>
        <taxon>Actinopterygii</taxon>
        <taxon>Neopterygii</taxon>
        <taxon>Teleostei</taxon>
        <taxon>Neoteleostei</taxon>
        <taxon>Acanthomorphata</taxon>
        <taxon>Eupercaria</taxon>
        <taxon>Perciformes</taxon>
        <taxon>Percoidei</taxon>
        <taxon>Percidae</taxon>
        <taxon>Percinae</taxon>
        <taxon>Perca</taxon>
    </lineage>
</organism>
<dbReference type="InterPro" id="IPR009263">
    <property type="entry name" value="SERTA_dom"/>
</dbReference>
<feature type="region of interest" description="Disordered" evidence="1">
    <location>
        <begin position="11"/>
        <end position="31"/>
    </location>
</feature>
<sequence>MLRCFGAVFLSSSSSSSSSSSPVPSLQESEGDVEAQIHSLIQRAECRLWNISSSSPFPHLILQEDRSCILKLSLEKLRFLEDPEAYLRRSVLINNLLRKIHHEEEELEAEEEEEEEEEEDDVEEEEEEVGEEEAVIGERGQRKLLYPDRKRLKVLVMDCCSPAFGLEELQHYRLVPCYPSALYSLGTCPGLAPNHQVLLYNLDDNG</sequence>
<dbReference type="Proteomes" id="UP000295070">
    <property type="component" value="Chromosome 20"/>
</dbReference>
<evidence type="ECO:0000256" key="1">
    <source>
        <dbReference type="SAM" id="MobiDB-lite"/>
    </source>
</evidence>
<gene>
    <name evidence="3" type="ORF">EPR50_G00209510</name>
</gene>
<evidence type="ECO:0000313" key="4">
    <source>
        <dbReference type="Proteomes" id="UP000295070"/>
    </source>
</evidence>
<protein>
    <recommendedName>
        <fullName evidence="2">SERTA domain-containing protein</fullName>
    </recommendedName>
</protein>
<dbReference type="PANTHER" id="PTHR47888">
    <property type="entry name" value="UPF0730 PROTEIN ENCODED BY LINC00643-RELATED"/>
    <property type="match status" value="1"/>
</dbReference>
<dbReference type="EMBL" id="SCKG01000020">
    <property type="protein sequence ID" value="TDG99304.1"/>
    <property type="molecule type" value="Genomic_DNA"/>
</dbReference>
<reference evidence="3 4" key="1">
    <citation type="submission" date="2019-01" db="EMBL/GenBank/DDBJ databases">
        <title>A chromosome-scale genome assembly of the yellow perch, Perca flavescens.</title>
        <authorList>
            <person name="Feron R."/>
            <person name="Morvezen R."/>
            <person name="Bestin A."/>
            <person name="Haffray P."/>
            <person name="Klopp C."/>
            <person name="Zahm M."/>
            <person name="Cabau C."/>
            <person name="Roques C."/>
            <person name="Donnadieu C."/>
            <person name="Bouchez O."/>
            <person name="Christie M."/>
            <person name="Larson W."/>
            <person name="Guiguen Y."/>
        </authorList>
    </citation>
    <scope>NUCLEOTIDE SEQUENCE [LARGE SCALE GENOMIC DNA]</scope>
    <source>
        <strain evidence="3">YP-PL-M2</strain>
        <tissue evidence="3">Blood</tissue>
    </source>
</reference>
<feature type="compositionally biased region" description="Acidic residues" evidence="1">
    <location>
        <begin position="105"/>
        <end position="134"/>
    </location>
</feature>
<name>A0A484CC96_PERFV</name>
<accession>A0A484CC96</accession>
<dbReference type="Pfam" id="PF06031">
    <property type="entry name" value="SERTA"/>
    <property type="match status" value="1"/>
</dbReference>
<proteinExistence type="predicted"/>
<dbReference type="Pfam" id="PF15827">
    <property type="entry name" value="UPF0730"/>
    <property type="match status" value="1"/>
</dbReference>
<keyword evidence="4" id="KW-1185">Reference proteome</keyword>
<feature type="compositionally biased region" description="Low complexity" evidence="1">
    <location>
        <begin position="11"/>
        <end position="21"/>
    </location>
</feature>
<feature type="region of interest" description="Disordered" evidence="1">
    <location>
        <begin position="104"/>
        <end position="134"/>
    </location>
</feature>
<comment type="caution">
    <text evidence="3">The sequence shown here is derived from an EMBL/GenBank/DDBJ whole genome shotgun (WGS) entry which is preliminary data.</text>
</comment>
<feature type="domain" description="SERTA" evidence="2">
    <location>
        <begin position="62"/>
        <end position="108"/>
    </location>
</feature>